<keyword evidence="3" id="KW-1185">Reference proteome</keyword>
<gene>
    <name evidence="2" type="ORF">FOL47_007100</name>
</gene>
<feature type="region of interest" description="Disordered" evidence="1">
    <location>
        <begin position="134"/>
        <end position="162"/>
    </location>
</feature>
<sequence length="912" mass="98347">MSSYRINGATEAVPAIPDPVAQTTTLVDYPGRKERFLPGASLLRCRICPSDPQVLVIVGVIASTEPPTIVMWFVPIGDLNKATHEVAIPLTCPTVTSLDLSPDCRSVMVSVASRERSGDCSILMSSGGSLPVPTSVHSSVGTPGSSSCSGSSVASRLTPQSTESRPCLQTDVVVWVELVSGLPEPPTALAWIEYSPVSMTSGQPLQEEPVTYICMGFLTGEVALVDAEGAEGGSLESQFNCRTPVTDIEVIPCVSGPPILLVHLSASPCFFLLMTAVDSHTGVLRLEAQVLPLPCPDPRSVRFFSDQDTWYISSLSNCGRYVYMSVLPEGDSTLAVTPVARIPTAGQIPITDHCLVTSSEGSSSGAQRRSILVACVGSTVLLMTASAAGCDNIVLAVVPCSPGPTAVRLLAPTATDTLPLSCLCFATVSPATLYRLEFQDRSRIQAAVEACVARAAVDCLPRGSQRKQSRQFFDTGFPLICQSLSELVDLDDVCLAAGLRVMDTPDHNQYEKLCCCLFIWQQRYSTKPVPFAVVRALLLHVGAAAKATSACGASDDVTPEGLGNYRLELPGVDPIIPFEYFVGLVSDDGKSLAKPGIFHDHWGPGLDLGSGGMLAHPARRLWILELSLGMVLGERVSSEFVGHWLDEIDSRAVVFSSSRNGFQELVEIALKQFRPTWPTLAKAASSLSYPPGGLRETVARFVGLPDSCHYGVAVLLAVLTESCAPSGWEAARHDTGHVVQRLKDAVAKCWVAPGSAWSIHTDCLIAVMRLARRVWQLLAETRKAHLEAMEIKPVMRGVPSSPEELLYKATLMTMEERAMAHASASPTQCEAAWSSSDHGLYRISNHAKWLMADGETGEDFSRLGVDETLDVMARIAFILRRDERLWEDLPWSQKFRLRLIRKVMGDRKGRGA</sequence>
<dbReference type="AlphaFoldDB" id="A0A7J6LMR2"/>
<feature type="compositionally biased region" description="Low complexity" evidence="1">
    <location>
        <begin position="135"/>
        <end position="155"/>
    </location>
</feature>
<accession>A0A7J6LMR2</accession>
<comment type="caution">
    <text evidence="2">The sequence shown here is derived from an EMBL/GenBank/DDBJ whole genome shotgun (WGS) entry which is preliminary data.</text>
</comment>
<name>A0A7J6LMR2_PERCH</name>
<dbReference type="Proteomes" id="UP000591131">
    <property type="component" value="Unassembled WGS sequence"/>
</dbReference>
<dbReference type="OrthoDB" id="439871at2759"/>
<proteinExistence type="predicted"/>
<evidence type="ECO:0000313" key="2">
    <source>
        <dbReference type="EMBL" id="KAF4660537.1"/>
    </source>
</evidence>
<reference evidence="2 3" key="1">
    <citation type="submission" date="2020-04" db="EMBL/GenBank/DDBJ databases">
        <title>Perkinsus chesapeaki whole genome sequence.</title>
        <authorList>
            <person name="Bogema D.R."/>
        </authorList>
    </citation>
    <scope>NUCLEOTIDE SEQUENCE [LARGE SCALE GENOMIC DNA]</scope>
    <source>
        <strain evidence="2">ATCC PRA-425</strain>
    </source>
</reference>
<organism evidence="2 3">
    <name type="scientific">Perkinsus chesapeaki</name>
    <name type="common">Clam parasite</name>
    <name type="synonym">Perkinsus andrewsi</name>
    <dbReference type="NCBI Taxonomy" id="330153"/>
    <lineage>
        <taxon>Eukaryota</taxon>
        <taxon>Sar</taxon>
        <taxon>Alveolata</taxon>
        <taxon>Perkinsozoa</taxon>
        <taxon>Perkinsea</taxon>
        <taxon>Perkinsida</taxon>
        <taxon>Perkinsidae</taxon>
        <taxon>Perkinsus</taxon>
    </lineage>
</organism>
<evidence type="ECO:0000313" key="3">
    <source>
        <dbReference type="Proteomes" id="UP000591131"/>
    </source>
</evidence>
<evidence type="ECO:0000256" key="1">
    <source>
        <dbReference type="SAM" id="MobiDB-lite"/>
    </source>
</evidence>
<dbReference type="EMBL" id="JAAPAO010000409">
    <property type="protein sequence ID" value="KAF4660537.1"/>
    <property type="molecule type" value="Genomic_DNA"/>
</dbReference>
<protein>
    <submittedName>
        <fullName evidence="2">Uncharacterized protein</fullName>
    </submittedName>
</protein>